<protein>
    <recommendedName>
        <fullName evidence="3">Surface antigen BspA-like protein</fullName>
    </recommendedName>
</protein>
<gene>
    <name evidence="1" type="ORF">M9Y10_031426</name>
</gene>
<dbReference type="InterPro" id="IPR026906">
    <property type="entry name" value="LRR_5"/>
</dbReference>
<organism evidence="1 2">
    <name type="scientific">Tritrichomonas musculus</name>
    <dbReference type="NCBI Taxonomy" id="1915356"/>
    <lineage>
        <taxon>Eukaryota</taxon>
        <taxon>Metamonada</taxon>
        <taxon>Parabasalia</taxon>
        <taxon>Tritrichomonadida</taxon>
        <taxon>Tritrichomonadidae</taxon>
        <taxon>Tritrichomonas</taxon>
    </lineage>
</organism>
<dbReference type="PANTHER" id="PTHR45661:SF3">
    <property type="entry name" value="IG-LIKE DOMAIN-CONTAINING PROTEIN"/>
    <property type="match status" value="1"/>
</dbReference>
<dbReference type="Pfam" id="PF13306">
    <property type="entry name" value="LRR_5"/>
    <property type="match status" value="4"/>
</dbReference>
<dbReference type="InterPro" id="IPR032675">
    <property type="entry name" value="LRR_dom_sf"/>
</dbReference>
<accession>A0ABR2H1M0</accession>
<dbReference type="InterPro" id="IPR053139">
    <property type="entry name" value="Surface_bspA-like"/>
</dbReference>
<proteinExistence type="predicted"/>
<dbReference type="Proteomes" id="UP001470230">
    <property type="component" value="Unassembled WGS sequence"/>
</dbReference>
<evidence type="ECO:0008006" key="3">
    <source>
        <dbReference type="Google" id="ProtNLM"/>
    </source>
</evidence>
<reference evidence="1 2" key="1">
    <citation type="submission" date="2024-04" db="EMBL/GenBank/DDBJ databases">
        <title>Tritrichomonas musculus Genome.</title>
        <authorList>
            <person name="Alves-Ferreira E."/>
            <person name="Grigg M."/>
            <person name="Lorenzi H."/>
            <person name="Galac M."/>
        </authorList>
    </citation>
    <scope>NUCLEOTIDE SEQUENCE [LARGE SCALE GENOMIC DNA]</scope>
    <source>
        <strain evidence="1 2">EAF2021</strain>
    </source>
</reference>
<sequence>MELNESEINFELNPNDFNAKVTFSPNANNDVFIPYSISHESNKYKITSIDDFSFYNNIYIKSINFPDNSQIKSFGKKAFTKSSIEVVHIPSNLKELKEKWCNKSLYLSQCILSNKNKNFSYLRNFENQIILGKSDPKKAQYNTIVFASCDLENITIPSSIEYLYPSIFSHCQNLKKVEFSNDSKLQQINEKAFSYTFIESITIPSSVKKICRKAFCECTNLKIVSFLNDSKLKTICEKAFYKTKIEEIFIPSRVDDLEEGWCDKVLYLNKVSVSKNNQKYSFNKKLKIMVTKSDKNCSFYDEIVFGCRNIKELSVPSKIRKIQPYSFADCQFLHKVQIPENSELKSIGKKAFSFTLFSVLSIPKNVVELKDGWCSFCSYLKKIVISNENICFKYLDREKSIVIGKSDPNKNQYDSLIHANSEMKKIKIPSSIKFIKSFAFHLCQEIQIVEFEPNSKLVSIGDCAFSFSALEKITIPSNVEVIGKSAFESCNCLRCIKFDVNSKLKSIGDYAFQYSPLTNIVITSNVMHIGKHAFVSCLKLEKVEFEDNSKLHSIDLYSFTFTGIKNLILPSSVSLIKQGAFECCQYLRSVECLGEKLRIDTKSFIRCPSLVLFSFPNACEISIDPNAFIIESSNFSLFVQKKTSVIIKEVL</sequence>
<dbReference type="SUPFAM" id="SSF52058">
    <property type="entry name" value="L domain-like"/>
    <property type="match status" value="2"/>
</dbReference>
<keyword evidence="2" id="KW-1185">Reference proteome</keyword>
<dbReference type="EMBL" id="JAPFFF010000050">
    <property type="protein sequence ID" value="KAK8839721.1"/>
    <property type="molecule type" value="Genomic_DNA"/>
</dbReference>
<dbReference type="PANTHER" id="PTHR45661">
    <property type="entry name" value="SURFACE ANTIGEN"/>
    <property type="match status" value="1"/>
</dbReference>
<name>A0ABR2H1M0_9EUKA</name>
<evidence type="ECO:0000313" key="1">
    <source>
        <dbReference type="EMBL" id="KAK8839721.1"/>
    </source>
</evidence>
<dbReference type="Gene3D" id="3.80.10.10">
    <property type="entry name" value="Ribonuclease Inhibitor"/>
    <property type="match status" value="3"/>
</dbReference>
<comment type="caution">
    <text evidence="1">The sequence shown here is derived from an EMBL/GenBank/DDBJ whole genome shotgun (WGS) entry which is preliminary data.</text>
</comment>
<evidence type="ECO:0000313" key="2">
    <source>
        <dbReference type="Proteomes" id="UP001470230"/>
    </source>
</evidence>